<dbReference type="AlphaFoldDB" id="A0A5B7Y8K7"/>
<proteinExistence type="predicted"/>
<accession>A0A5B7Y8K7</accession>
<reference evidence="1 2" key="1">
    <citation type="submission" date="2019-04" db="EMBL/GenBank/DDBJ databases">
        <title>Salinimonas iocasae sp. nov., a halophilic bacterium isolated from the outer tube casing of tubeworms in Okinawa Trough.</title>
        <authorList>
            <person name="Zhang H."/>
            <person name="Wang H."/>
            <person name="Li C."/>
        </authorList>
    </citation>
    <scope>NUCLEOTIDE SEQUENCE [LARGE SCALE GENOMIC DNA]</scope>
    <source>
        <strain evidence="1 2">KX18D6</strain>
    </source>
</reference>
<evidence type="ECO:0000313" key="2">
    <source>
        <dbReference type="Proteomes" id="UP000304912"/>
    </source>
</evidence>
<name>A0A5B7Y8K7_9ALTE</name>
<gene>
    <name evidence="1" type="ORF">FBQ74_00025</name>
</gene>
<protein>
    <submittedName>
        <fullName evidence="1">Uncharacterized protein</fullName>
    </submittedName>
</protein>
<keyword evidence="2" id="KW-1185">Reference proteome</keyword>
<sequence length="338" mass="38087">MKGKVAVLISLITTIGLVYWFILQPPEALSGTSKEPYKQQRDKTNDEVKDIRKLALNQNEREPQAVFNSEDEIGEEWCKVERNFSPQQRKNSQNEASEWDVQRGNILIPDYHSAFESHNAGLIAPYVDIEPDKLLLSAKSDDKFALITLLQRDDAAKEKKDWAAYRLMLLGNTSLALGHLVMKEVSLAKHKFAEGSIVTKEIENHMLNSLAYVSYGIARMDASALRAYVIATNPKHLSHNFSPDEALDKIDSAAINARKNDLVEFINSERAQLHLNPISDIKIPEIARKEFDISIAILYASFGSQIAESKNLMKISEHDLSRKSDCVSEFLSRLTQSS</sequence>
<dbReference type="EMBL" id="CP039852">
    <property type="protein sequence ID" value="QCZ91961.1"/>
    <property type="molecule type" value="Genomic_DNA"/>
</dbReference>
<evidence type="ECO:0000313" key="1">
    <source>
        <dbReference type="EMBL" id="QCZ91961.1"/>
    </source>
</evidence>
<organism evidence="1 2">
    <name type="scientific">Salinimonas iocasae</name>
    <dbReference type="NCBI Taxonomy" id="2572577"/>
    <lineage>
        <taxon>Bacteria</taxon>
        <taxon>Pseudomonadati</taxon>
        <taxon>Pseudomonadota</taxon>
        <taxon>Gammaproteobacteria</taxon>
        <taxon>Alteromonadales</taxon>
        <taxon>Alteromonadaceae</taxon>
        <taxon>Alteromonas/Salinimonas group</taxon>
        <taxon>Salinimonas</taxon>
    </lineage>
</organism>
<dbReference type="RefSeq" id="WP_139754725.1">
    <property type="nucleotide sequence ID" value="NZ_CP039852.1"/>
</dbReference>
<dbReference type="Proteomes" id="UP000304912">
    <property type="component" value="Chromosome"/>
</dbReference>
<dbReference type="KEGG" id="salk:FBQ74_00025"/>
<dbReference type="OrthoDB" id="6387128at2"/>